<organism evidence="1">
    <name type="scientific">Symphyocladiella dendroidea</name>
    <dbReference type="NCBI Taxonomy" id="2506487"/>
    <lineage>
        <taxon>Eukaryota</taxon>
        <taxon>Rhodophyta</taxon>
        <taxon>Florideophyceae</taxon>
        <taxon>Rhodymeniophycidae</taxon>
        <taxon>Ceramiales</taxon>
        <taxon>Rhodomelaceae</taxon>
        <taxon>Pterosiphonieae</taxon>
        <taxon>Symphyocladiella</taxon>
    </lineage>
</organism>
<proteinExistence type="predicted"/>
<accession>A0A1Z1M770</accession>
<keyword evidence="1" id="KW-0934">Plastid</keyword>
<name>A0A1Z1M770_9FLOR</name>
<geneLocation type="chloroplast" evidence="1"/>
<dbReference type="GeneID" id="33354899"/>
<dbReference type="EMBL" id="MF101420">
    <property type="protein sequence ID" value="ARW61800.1"/>
    <property type="molecule type" value="Genomic_DNA"/>
</dbReference>
<dbReference type="RefSeq" id="YP_009393238.1">
    <property type="nucleotide sequence ID" value="NC_035267.1"/>
</dbReference>
<evidence type="ECO:0000313" key="1">
    <source>
        <dbReference type="EMBL" id="ARW61800.1"/>
    </source>
</evidence>
<reference evidence="1" key="1">
    <citation type="journal article" date="2017" name="J. Phycol.">
        <title>Analysis of chloroplast genomes and a supermatrix inform reclassification of the Rhodomelaceae (Rhodophyta).</title>
        <authorList>
            <person name="Diaz-Tapia P."/>
            <person name="Maggs C.A."/>
            <person name="West J.A."/>
            <person name="Verbruggen H."/>
        </authorList>
    </citation>
    <scope>NUCLEOTIDE SEQUENCE</scope>
    <source>
        <strain evidence="1">JW3780</strain>
    </source>
</reference>
<dbReference type="AlphaFoldDB" id="A0A1Z1M770"/>
<sequence>MRILPKYFLLVKYIITRLCITCKVFDKKNDLVH</sequence>
<protein>
    <submittedName>
        <fullName evidence="1">Uncharacterized protein</fullName>
    </submittedName>
</protein>
<keyword evidence="1" id="KW-0150">Chloroplast</keyword>
<gene>
    <name evidence="1" type="primary">orf33</name>
</gene>